<reference evidence="2 3" key="1">
    <citation type="submission" date="2020-10" db="EMBL/GenBank/DDBJ databases">
        <title>complete genome sequencing of Lysobacter sp. H23M41.</title>
        <authorList>
            <person name="Bae J.-W."/>
            <person name="Lee S.-Y."/>
        </authorList>
    </citation>
    <scope>NUCLEOTIDE SEQUENCE [LARGE SCALE GENOMIC DNA]</scope>
    <source>
        <strain evidence="2 3">H23M41</strain>
    </source>
</reference>
<evidence type="ECO:0000313" key="3">
    <source>
        <dbReference type="Proteomes" id="UP000593932"/>
    </source>
</evidence>
<dbReference type="RefSeq" id="WP_194034312.1">
    <property type="nucleotide sequence ID" value="NZ_CP063657.1"/>
</dbReference>
<gene>
    <name evidence="2" type="ORF">INQ42_11060</name>
</gene>
<dbReference type="PANTHER" id="PTHR35585">
    <property type="entry name" value="HHE DOMAIN PROTEIN (AFU_ORTHOLOGUE AFUA_4G00730)"/>
    <property type="match status" value="1"/>
</dbReference>
<evidence type="ECO:0000259" key="1">
    <source>
        <dbReference type="Pfam" id="PF01814"/>
    </source>
</evidence>
<organism evidence="2 3">
    <name type="scientific">Novilysobacter avium</name>
    <dbReference type="NCBI Taxonomy" id="2781023"/>
    <lineage>
        <taxon>Bacteria</taxon>
        <taxon>Pseudomonadati</taxon>
        <taxon>Pseudomonadota</taxon>
        <taxon>Gammaproteobacteria</taxon>
        <taxon>Lysobacterales</taxon>
        <taxon>Lysobacteraceae</taxon>
        <taxon>Novilysobacter</taxon>
    </lineage>
</organism>
<dbReference type="Pfam" id="PF01814">
    <property type="entry name" value="Hemerythrin"/>
    <property type="match status" value="1"/>
</dbReference>
<accession>A0A7S6ZUK2</accession>
<proteinExistence type="predicted"/>
<sequence length="174" mass="19799">MADDILKTLKEEHDHLRDLFKKMEDTTERAEKGRMELLEKIKQGLIPHAVWEEEVFYPEFKKRADRDGRKTHAEAVAEHRAVELRVLPDLEAASPTTTEFAGRAKVLGEFVDHHATEEEDTMFKMARSMFSTEERAQLDAQYKEWKGTPAAAKAVEKALRKGAEANKTNPPPAG</sequence>
<dbReference type="Proteomes" id="UP000593932">
    <property type="component" value="Chromosome"/>
</dbReference>
<protein>
    <submittedName>
        <fullName evidence="2">Hemerythrin domain-containing protein</fullName>
    </submittedName>
</protein>
<feature type="domain" description="Hemerythrin-like" evidence="1">
    <location>
        <begin position="5"/>
        <end position="126"/>
    </location>
</feature>
<dbReference type="EMBL" id="CP063657">
    <property type="protein sequence ID" value="QOW21754.1"/>
    <property type="molecule type" value="Genomic_DNA"/>
</dbReference>
<dbReference type="InterPro" id="IPR012312">
    <property type="entry name" value="Hemerythrin-like"/>
</dbReference>
<evidence type="ECO:0000313" key="2">
    <source>
        <dbReference type="EMBL" id="QOW21754.1"/>
    </source>
</evidence>
<dbReference type="Gene3D" id="1.20.120.520">
    <property type="entry name" value="nmb1532 protein domain like"/>
    <property type="match status" value="1"/>
</dbReference>
<name>A0A7S6ZUK2_9GAMM</name>
<dbReference type="PANTHER" id="PTHR35585:SF1">
    <property type="entry name" value="HHE DOMAIN PROTEIN (AFU_ORTHOLOGUE AFUA_4G00730)"/>
    <property type="match status" value="1"/>
</dbReference>
<keyword evidence="3" id="KW-1185">Reference proteome</keyword>